<keyword evidence="1" id="KW-0472">Membrane</keyword>
<feature type="transmembrane region" description="Helical" evidence="1">
    <location>
        <begin position="92"/>
        <end position="114"/>
    </location>
</feature>
<sequence length="119" mass="13840">MVIPETETSLNLDEHDRRLSLIDFSTADDSLIAIPFYNHHQQNSGLCYTLNSKKLKLQEWEWESQPNETLDFEESIENSKCNMRNSLAWDSAFFTSAGMSIIIIIYCYFVNIGYENKCN</sequence>
<evidence type="ECO:0000313" key="3">
    <source>
        <dbReference type="Proteomes" id="UP000447434"/>
    </source>
</evidence>
<evidence type="ECO:0000313" key="2">
    <source>
        <dbReference type="EMBL" id="KAE9612287.1"/>
    </source>
</evidence>
<protein>
    <submittedName>
        <fullName evidence="2">Uncharacterized protein</fullName>
    </submittedName>
</protein>
<gene>
    <name evidence="2" type="ORF">Lalb_Chr06g0171391</name>
</gene>
<dbReference type="OrthoDB" id="1931260at2759"/>
<reference evidence="3" key="1">
    <citation type="journal article" date="2020" name="Nat. Commun.">
        <title>Genome sequence of the cluster root forming white lupin.</title>
        <authorList>
            <person name="Hufnagel B."/>
            <person name="Marques A."/>
            <person name="Soriano A."/>
            <person name="Marques L."/>
            <person name="Divol F."/>
            <person name="Doumas P."/>
            <person name="Sallet E."/>
            <person name="Mancinotti D."/>
            <person name="Carrere S."/>
            <person name="Marande W."/>
            <person name="Arribat S."/>
            <person name="Keller J."/>
            <person name="Huneau C."/>
            <person name="Blein T."/>
            <person name="Aime D."/>
            <person name="Laguerre M."/>
            <person name="Taylor J."/>
            <person name="Schubert V."/>
            <person name="Nelson M."/>
            <person name="Geu-Flores F."/>
            <person name="Crespi M."/>
            <person name="Gallardo-Guerrero K."/>
            <person name="Delaux P.-M."/>
            <person name="Salse J."/>
            <person name="Berges H."/>
            <person name="Guyot R."/>
            <person name="Gouzy J."/>
            <person name="Peret B."/>
        </authorList>
    </citation>
    <scope>NUCLEOTIDE SEQUENCE [LARGE SCALE GENOMIC DNA]</scope>
    <source>
        <strain evidence="3">cv. Amiga</strain>
    </source>
</reference>
<name>A0A6A4QEB7_LUPAL</name>
<dbReference type="PANTHER" id="PTHR33737">
    <property type="entry name" value="OS05G0121800 PROTEIN"/>
    <property type="match status" value="1"/>
</dbReference>
<organism evidence="2 3">
    <name type="scientific">Lupinus albus</name>
    <name type="common">White lupine</name>
    <name type="synonym">Lupinus termis</name>
    <dbReference type="NCBI Taxonomy" id="3870"/>
    <lineage>
        <taxon>Eukaryota</taxon>
        <taxon>Viridiplantae</taxon>
        <taxon>Streptophyta</taxon>
        <taxon>Embryophyta</taxon>
        <taxon>Tracheophyta</taxon>
        <taxon>Spermatophyta</taxon>
        <taxon>Magnoliopsida</taxon>
        <taxon>eudicotyledons</taxon>
        <taxon>Gunneridae</taxon>
        <taxon>Pentapetalae</taxon>
        <taxon>rosids</taxon>
        <taxon>fabids</taxon>
        <taxon>Fabales</taxon>
        <taxon>Fabaceae</taxon>
        <taxon>Papilionoideae</taxon>
        <taxon>50 kb inversion clade</taxon>
        <taxon>genistoids sensu lato</taxon>
        <taxon>core genistoids</taxon>
        <taxon>Genisteae</taxon>
        <taxon>Lupinus</taxon>
    </lineage>
</organism>
<evidence type="ECO:0000256" key="1">
    <source>
        <dbReference type="SAM" id="Phobius"/>
    </source>
</evidence>
<comment type="caution">
    <text evidence="2">The sequence shown here is derived from an EMBL/GenBank/DDBJ whole genome shotgun (WGS) entry which is preliminary data.</text>
</comment>
<dbReference type="GO" id="GO:0008017">
    <property type="term" value="F:microtubule binding"/>
    <property type="evidence" value="ECO:0007669"/>
    <property type="project" value="InterPro"/>
</dbReference>
<dbReference type="PANTHER" id="PTHR33737:SF2">
    <property type="entry name" value="OS12G0102700 PROTEIN"/>
    <property type="match status" value="1"/>
</dbReference>
<keyword evidence="3" id="KW-1185">Reference proteome</keyword>
<proteinExistence type="predicted"/>
<dbReference type="InterPro" id="IPR045882">
    <property type="entry name" value="GPT1/2"/>
</dbReference>
<dbReference type="EMBL" id="WOCE01000006">
    <property type="protein sequence ID" value="KAE9612287.1"/>
    <property type="molecule type" value="Genomic_DNA"/>
</dbReference>
<dbReference type="AlphaFoldDB" id="A0A6A4QEB7"/>
<dbReference type="Proteomes" id="UP000447434">
    <property type="component" value="Chromosome 6"/>
</dbReference>
<accession>A0A6A4QEB7</accession>
<keyword evidence="1" id="KW-0812">Transmembrane</keyword>
<keyword evidence="1" id="KW-1133">Transmembrane helix</keyword>